<keyword evidence="1" id="KW-1133">Transmembrane helix</keyword>
<dbReference type="Proteomes" id="UP000305362">
    <property type="component" value="Unassembled WGS sequence"/>
</dbReference>
<dbReference type="InterPro" id="IPR050817">
    <property type="entry name" value="DjlA_DnaK_co-chaperone"/>
</dbReference>
<dbReference type="CDD" id="cd06257">
    <property type="entry name" value="DnaJ"/>
    <property type="match status" value="1"/>
</dbReference>
<evidence type="ECO:0000313" key="14">
    <source>
        <dbReference type="Proteomes" id="UP000310708"/>
    </source>
</evidence>
<dbReference type="Proteomes" id="UP000310708">
    <property type="component" value="Unassembled WGS sequence"/>
</dbReference>
<evidence type="ECO:0000313" key="5">
    <source>
        <dbReference type="EMBL" id="TIC32075.1"/>
    </source>
</evidence>
<dbReference type="PANTHER" id="PTHR24074">
    <property type="entry name" value="CO-CHAPERONE PROTEIN DJLA"/>
    <property type="match status" value="1"/>
</dbReference>
<dbReference type="EMBL" id="SPRX01000004">
    <property type="protein sequence ID" value="TIC69201.1"/>
    <property type="molecule type" value="Genomic_DNA"/>
</dbReference>
<evidence type="ECO:0000259" key="2">
    <source>
        <dbReference type="PROSITE" id="PS50076"/>
    </source>
</evidence>
<keyword evidence="1" id="KW-0472">Membrane</keyword>
<keyword evidence="1" id="KW-0812">Transmembrane</keyword>
<evidence type="ECO:0000313" key="7">
    <source>
        <dbReference type="EMBL" id="TIC69201.1"/>
    </source>
</evidence>
<reference evidence="9 10" key="1">
    <citation type="submission" date="2019-03" db="EMBL/GenBank/DDBJ databases">
        <title>Sequencing 25 genomes of Wallemia mellicola.</title>
        <authorList>
            <person name="Gostincar C."/>
        </authorList>
    </citation>
    <scope>NUCLEOTIDE SEQUENCE [LARGE SCALE GENOMIC DNA]</scope>
    <source>
        <strain evidence="4 11">EXF-1262</strain>
        <strain evidence="6 12">EXF-1274</strain>
        <strain evidence="8 9">EXF-1277</strain>
        <strain evidence="3 13">EXF-6152</strain>
        <strain evidence="7 14">EXF-757</strain>
        <strain evidence="5 10">EXF-8738</strain>
    </source>
</reference>
<dbReference type="SMART" id="SM00271">
    <property type="entry name" value="DnaJ"/>
    <property type="match status" value="1"/>
</dbReference>
<evidence type="ECO:0000313" key="4">
    <source>
        <dbReference type="EMBL" id="TIC04475.1"/>
    </source>
</evidence>
<sequence>MRRTSIRFLQLPTKSNASPFEIFSLPSTATSKEIKARYYELVKIYHPDRCTIGDQQKHTKDFQAIVRAYELLSDTKKRQQYVDTGVGWTSDGAQSKWDADMEFIRRNYGHRRSTQFASSYTPPYSRRSGGWDGEFYWSTYHHPSTGRHKPVYSSNGAFISGLIFFSAIVTIIEYQTFFPTTMIKNSFTKSKEVDPLQDWQFKANIDANVSLSKAHELRQRHGLSRTLAARRHVEEQSQAQ</sequence>
<dbReference type="OrthoDB" id="445556at2759"/>
<evidence type="ECO:0000256" key="1">
    <source>
        <dbReference type="SAM" id="Phobius"/>
    </source>
</evidence>
<organism evidence="3 13">
    <name type="scientific">Wallemia mellicola</name>
    <dbReference type="NCBI Taxonomy" id="1708541"/>
    <lineage>
        <taxon>Eukaryota</taxon>
        <taxon>Fungi</taxon>
        <taxon>Dikarya</taxon>
        <taxon>Basidiomycota</taxon>
        <taxon>Wallemiomycotina</taxon>
        <taxon>Wallemiomycetes</taxon>
        <taxon>Wallemiales</taxon>
        <taxon>Wallemiaceae</taxon>
        <taxon>Wallemia</taxon>
    </lineage>
</organism>
<evidence type="ECO:0000313" key="13">
    <source>
        <dbReference type="Proteomes" id="UP000310685"/>
    </source>
</evidence>
<evidence type="ECO:0000313" key="10">
    <source>
        <dbReference type="Proteomes" id="UP000305647"/>
    </source>
</evidence>
<proteinExistence type="predicted"/>
<evidence type="ECO:0000313" key="3">
    <source>
        <dbReference type="EMBL" id="TIB82096.1"/>
    </source>
</evidence>
<dbReference type="SUPFAM" id="SSF46565">
    <property type="entry name" value="Chaperone J-domain"/>
    <property type="match status" value="1"/>
</dbReference>
<evidence type="ECO:0000313" key="12">
    <source>
        <dbReference type="Proteomes" id="UP000309601"/>
    </source>
</evidence>
<comment type="caution">
    <text evidence="3">The sequence shown here is derived from an EMBL/GenBank/DDBJ whole genome shotgun (WGS) entry which is preliminary data.</text>
</comment>
<evidence type="ECO:0000313" key="6">
    <source>
        <dbReference type="EMBL" id="TIC62478.1"/>
    </source>
</evidence>
<dbReference type="InterPro" id="IPR018253">
    <property type="entry name" value="DnaJ_domain_CS"/>
</dbReference>
<dbReference type="PROSITE" id="PS00636">
    <property type="entry name" value="DNAJ_1"/>
    <property type="match status" value="1"/>
</dbReference>
<accession>A0A4T0NA87</accession>
<dbReference type="Proteomes" id="UP000307169">
    <property type="component" value="Unassembled WGS sequence"/>
</dbReference>
<gene>
    <name evidence="7" type="ORF">E3Q01_00467</name>
    <name evidence="6" type="ORF">E3Q02_03485</name>
    <name evidence="8" type="ORF">E3Q03_01081</name>
    <name evidence="5" type="ORF">E3Q10_01379</name>
    <name evidence="4" type="ORF">E3Q17_00346</name>
    <name evidence="3" type="ORF">E3Q22_00358</name>
</gene>
<dbReference type="PROSITE" id="PS50076">
    <property type="entry name" value="DNAJ_2"/>
    <property type="match status" value="1"/>
</dbReference>
<dbReference type="InterPro" id="IPR001623">
    <property type="entry name" value="DnaJ_domain"/>
</dbReference>
<dbReference type="PRINTS" id="PR00625">
    <property type="entry name" value="JDOMAIN"/>
</dbReference>
<dbReference type="OMA" id="FYFQSSH"/>
<dbReference type="Pfam" id="PF00226">
    <property type="entry name" value="DnaJ"/>
    <property type="match status" value="1"/>
</dbReference>
<evidence type="ECO:0000313" key="8">
    <source>
        <dbReference type="EMBL" id="TIC70467.1"/>
    </source>
</evidence>
<name>A0A4T0NA87_9BASI</name>
<dbReference type="EMBL" id="SPRW01000046">
    <property type="protein sequence ID" value="TIC62478.1"/>
    <property type="molecule type" value="Genomic_DNA"/>
</dbReference>
<dbReference type="EMBL" id="SPRH01000003">
    <property type="protein sequence ID" value="TIC04475.1"/>
    <property type="molecule type" value="Genomic_DNA"/>
</dbReference>
<dbReference type="AlphaFoldDB" id="A0A4T0NA87"/>
<dbReference type="InterPro" id="IPR036869">
    <property type="entry name" value="J_dom_sf"/>
</dbReference>
<dbReference type="EMBL" id="SPRO01000009">
    <property type="protein sequence ID" value="TIC32075.1"/>
    <property type="molecule type" value="Genomic_DNA"/>
</dbReference>
<dbReference type="Gene3D" id="1.10.287.110">
    <property type="entry name" value="DnaJ domain"/>
    <property type="match status" value="1"/>
</dbReference>
<evidence type="ECO:0000313" key="9">
    <source>
        <dbReference type="Proteomes" id="UP000305362"/>
    </source>
</evidence>
<dbReference type="Proteomes" id="UP000309601">
    <property type="component" value="Unassembled WGS sequence"/>
</dbReference>
<dbReference type="EMBL" id="SPRC01000003">
    <property type="protein sequence ID" value="TIB82096.1"/>
    <property type="molecule type" value="Genomic_DNA"/>
</dbReference>
<evidence type="ECO:0000313" key="11">
    <source>
        <dbReference type="Proteomes" id="UP000307169"/>
    </source>
</evidence>
<dbReference type="EMBL" id="SPRV01000007">
    <property type="protein sequence ID" value="TIC70467.1"/>
    <property type="molecule type" value="Genomic_DNA"/>
</dbReference>
<feature type="transmembrane region" description="Helical" evidence="1">
    <location>
        <begin position="157"/>
        <end position="177"/>
    </location>
</feature>
<feature type="domain" description="J" evidence="2">
    <location>
        <begin position="18"/>
        <end position="85"/>
    </location>
</feature>
<dbReference type="Proteomes" id="UP000305647">
    <property type="component" value="Unassembled WGS sequence"/>
</dbReference>
<protein>
    <submittedName>
        <fullName evidence="3">DnaJ-domain-containing protein</fullName>
    </submittedName>
</protein>
<dbReference type="Proteomes" id="UP000310685">
    <property type="component" value="Unassembled WGS sequence"/>
</dbReference>